<dbReference type="EnsemblFungi" id="CEF86406">
    <property type="protein sequence ID" value="CEF86406"/>
    <property type="gene ID" value="FGRRES_17536"/>
</dbReference>
<dbReference type="SUPFAM" id="SSF52413">
    <property type="entry name" value="UDP-glucose/GDP-mannose dehydrogenase C-terminal domain"/>
    <property type="match status" value="1"/>
</dbReference>
<dbReference type="GO" id="GO:0016616">
    <property type="term" value="F:oxidoreductase activity, acting on the CH-OH group of donors, NAD or NADP as acceptor"/>
    <property type="evidence" value="ECO:0007669"/>
    <property type="project" value="InterPro"/>
</dbReference>
<comment type="similarity">
    <text evidence="1 2">Belongs to the UDP-glucose/GDP-mannose dehydrogenase family.</text>
</comment>
<evidence type="ECO:0000256" key="1">
    <source>
        <dbReference type="ARBA" id="ARBA00006601"/>
    </source>
</evidence>
<dbReference type="NCBIfam" id="TIGR03026">
    <property type="entry name" value="NDP-sugDHase"/>
    <property type="match status" value="1"/>
</dbReference>
<reference evidence="6" key="4">
    <citation type="submission" date="2017-01" db="UniProtKB">
        <authorList>
            <consortium name="EnsemblFungi"/>
        </authorList>
    </citation>
    <scope>IDENTIFICATION</scope>
    <source>
        <strain evidence="6">PH-1 / ATCC MYA-4620 / FGSC 9075 / NRRL 31084</strain>
    </source>
</reference>
<dbReference type="VEuPathDB" id="FungiDB:FGRAMPH1_01G22199"/>
<dbReference type="SUPFAM" id="SSF51735">
    <property type="entry name" value="NAD(P)-binding Rossmann-fold domains"/>
    <property type="match status" value="1"/>
</dbReference>
<dbReference type="GO" id="GO:0000271">
    <property type="term" value="P:polysaccharide biosynthetic process"/>
    <property type="evidence" value="ECO:0007669"/>
    <property type="project" value="InterPro"/>
</dbReference>
<evidence type="ECO:0000259" key="4">
    <source>
        <dbReference type="Pfam" id="PF03721"/>
    </source>
</evidence>
<feature type="domain" description="UDP-glucose/GDP-mannose dehydrogenase dimerisation" evidence="3">
    <location>
        <begin position="222"/>
        <end position="294"/>
    </location>
</feature>
<dbReference type="InterPro" id="IPR036220">
    <property type="entry name" value="UDP-Glc/GDP-Man_DH_C_sf"/>
</dbReference>
<dbReference type="Pfam" id="PF03721">
    <property type="entry name" value="UDPG_MGDP_dh_N"/>
    <property type="match status" value="1"/>
</dbReference>
<keyword evidence="7" id="KW-1185">Reference proteome</keyword>
<feature type="domain" description="UDP-glucose/GDP-mannose dehydrogenase N-terminal" evidence="4">
    <location>
        <begin position="44"/>
        <end position="194"/>
    </location>
</feature>
<evidence type="ECO:0000313" key="6">
    <source>
        <dbReference type="EnsemblFungi" id="CEF86406"/>
    </source>
</evidence>
<name>A0A098DX26_GIBZE</name>
<dbReference type="InterPro" id="IPR008927">
    <property type="entry name" value="6-PGluconate_DH-like_C_sf"/>
</dbReference>
<protein>
    <submittedName>
        <fullName evidence="5">Chromosome 3, complete genome</fullName>
    </submittedName>
</protein>
<reference evidence="6 7" key="2">
    <citation type="journal article" date="2010" name="Nature">
        <title>Comparative genomics reveals mobile pathogenicity chromosomes in Fusarium.</title>
        <authorList>
            <person name="Ma L.J."/>
            <person name="van der Does H.C."/>
            <person name="Borkovich K.A."/>
            <person name="Coleman J.J."/>
            <person name="Daboussi M.J."/>
            <person name="Di Pietro A."/>
            <person name="Dufresne M."/>
            <person name="Freitag M."/>
            <person name="Grabherr M."/>
            <person name="Henrissat B."/>
            <person name="Houterman P.M."/>
            <person name="Kang S."/>
            <person name="Shim W.B."/>
            <person name="Woloshuk C."/>
            <person name="Xie X."/>
            <person name="Xu J.R."/>
            <person name="Antoniw J."/>
            <person name="Baker S.E."/>
            <person name="Bluhm B.H."/>
            <person name="Breakspear A."/>
            <person name="Brown D.W."/>
            <person name="Butchko R.A."/>
            <person name="Chapman S."/>
            <person name="Coulson R."/>
            <person name="Coutinho P.M."/>
            <person name="Danchin E.G."/>
            <person name="Diener A."/>
            <person name="Gale L.R."/>
            <person name="Gardiner D.M."/>
            <person name="Goff S."/>
            <person name="Hammond-Kosack K.E."/>
            <person name="Hilburn K."/>
            <person name="Hua-Van A."/>
            <person name="Jonkers W."/>
            <person name="Kazan K."/>
            <person name="Kodira C.D."/>
            <person name="Koehrsen M."/>
            <person name="Kumar L."/>
            <person name="Lee Y.H."/>
            <person name="Li L."/>
            <person name="Manners J.M."/>
            <person name="Miranda-Saavedra D."/>
            <person name="Mukherjee M."/>
            <person name="Park G."/>
            <person name="Park J."/>
            <person name="Park S.Y."/>
            <person name="Proctor R.H."/>
            <person name="Regev A."/>
            <person name="Ruiz-Roldan M.C."/>
            <person name="Sain D."/>
            <person name="Sakthikumar S."/>
            <person name="Sykes S."/>
            <person name="Schwartz D.C."/>
            <person name="Turgeon B.G."/>
            <person name="Wapinski I."/>
            <person name="Yoder O."/>
            <person name="Young S."/>
            <person name="Zeng Q."/>
            <person name="Zhou S."/>
            <person name="Galagan J."/>
            <person name="Cuomo C.A."/>
            <person name="Kistler H.C."/>
            <person name="Rep M."/>
        </authorList>
    </citation>
    <scope>GENOME REANNOTATION</scope>
    <source>
        <strain evidence="7">ATCC MYA-4620 / CBS 123657 / FGSC 9075 / NRRL 31084 / PH-1</strain>
        <strain evidence="6">PH-1 / ATCC MYA-4620 / FGSC 9075 / NRRL 31084</strain>
    </source>
</reference>
<dbReference type="STRING" id="229533.A0A098DX26"/>
<dbReference type="eggNOG" id="ENOG502QQVE">
    <property type="taxonomic scope" value="Eukaryota"/>
</dbReference>
<dbReference type="PANTHER" id="PTHR43491:SF2">
    <property type="entry name" value="UDP-N-ACETYL-D-MANNOSAMINE DEHYDROGENASE"/>
    <property type="match status" value="1"/>
</dbReference>
<dbReference type="Gene3D" id="3.40.50.720">
    <property type="entry name" value="NAD(P)-binding Rossmann-like Domain"/>
    <property type="match status" value="2"/>
</dbReference>
<dbReference type="EMBL" id="HG970334">
    <property type="protein sequence ID" value="CEF86406.1"/>
    <property type="molecule type" value="Genomic_DNA"/>
</dbReference>
<dbReference type="InParanoid" id="A0A098DX26"/>
<accession>A0A0E0SIZ3</accession>
<dbReference type="GO" id="GO:0016628">
    <property type="term" value="F:oxidoreductase activity, acting on the CH-CH group of donors, NAD or NADP as acceptor"/>
    <property type="evidence" value="ECO:0007669"/>
    <property type="project" value="InterPro"/>
</dbReference>
<organism evidence="5 7">
    <name type="scientific">Gibberella zeae (strain ATCC MYA-4620 / CBS 123657 / FGSC 9075 / NRRL 31084 / PH-1)</name>
    <name type="common">Wheat head blight fungus</name>
    <name type="synonym">Fusarium graminearum</name>
    <dbReference type="NCBI Taxonomy" id="229533"/>
    <lineage>
        <taxon>Eukaryota</taxon>
        <taxon>Fungi</taxon>
        <taxon>Dikarya</taxon>
        <taxon>Ascomycota</taxon>
        <taxon>Pezizomycotina</taxon>
        <taxon>Sordariomycetes</taxon>
        <taxon>Hypocreomycetidae</taxon>
        <taxon>Hypocreales</taxon>
        <taxon>Nectriaceae</taxon>
        <taxon>Fusarium</taxon>
    </lineage>
</organism>
<evidence type="ECO:0000313" key="7">
    <source>
        <dbReference type="Proteomes" id="UP000070720"/>
    </source>
</evidence>
<reference evidence="5 7" key="3">
    <citation type="journal article" date="2015" name="BMC Genomics">
        <title>The completed genome sequence of the pathogenic ascomycete fungus Fusarium graminearum.</title>
        <authorList>
            <person name="King R."/>
            <person name="Urban M."/>
            <person name="Hammond-Kosack M.C."/>
            <person name="Hassani-Pak K."/>
            <person name="Hammond-Kosack K.E."/>
        </authorList>
    </citation>
    <scope>NUCLEOTIDE SEQUENCE [LARGE SCALE GENOMIC DNA]</scope>
    <source>
        <strain evidence="7">ATCC MYA-4620 / CBS 123657 / FGSC 9075 / NRRL 31084 / PH-1</strain>
        <strain evidence="5">PH-1</strain>
    </source>
</reference>
<dbReference type="InterPro" id="IPR014026">
    <property type="entry name" value="UDP-Glc/GDP-Man_DH_dimer"/>
</dbReference>
<reference evidence="6 7" key="1">
    <citation type="journal article" date="2007" name="Science">
        <title>The Fusarium graminearum genome reveals a link between localized polymorphism and pathogen specialization.</title>
        <authorList>
            <person name="Cuomo C.A."/>
            <person name="Gueldener U."/>
            <person name="Xu J.-R."/>
            <person name="Trail F."/>
            <person name="Turgeon B.G."/>
            <person name="Di Pietro A."/>
            <person name="Walton J.D."/>
            <person name="Ma L.-J."/>
            <person name="Baker S.E."/>
            <person name="Rep M."/>
            <person name="Adam G."/>
            <person name="Antoniw J."/>
            <person name="Baldwin T."/>
            <person name="Calvo S.E."/>
            <person name="Chang Y.-L."/>
            <person name="DeCaprio D."/>
            <person name="Gale L.R."/>
            <person name="Gnerre S."/>
            <person name="Goswami R.S."/>
            <person name="Hammond-Kosack K."/>
            <person name="Harris L.J."/>
            <person name="Hilburn K."/>
            <person name="Kennell J.C."/>
            <person name="Kroken S."/>
            <person name="Magnuson J.K."/>
            <person name="Mannhaupt G."/>
            <person name="Mauceli E.W."/>
            <person name="Mewes H.-W."/>
            <person name="Mitterbauer R."/>
            <person name="Muehlbauer G."/>
            <person name="Muensterkoetter M."/>
            <person name="Nelson D."/>
            <person name="O'Donnell K."/>
            <person name="Ouellet T."/>
            <person name="Qi W."/>
            <person name="Quesneville H."/>
            <person name="Roncero M.I.G."/>
            <person name="Seong K.-Y."/>
            <person name="Tetko I.V."/>
            <person name="Urban M."/>
            <person name="Waalwijk C."/>
            <person name="Ward T.J."/>
            <person name="Yao J."/>
            <person name="Birren B.W."/>
            <person name="Kistler H.C."/>
        </authorList>
    </citation>
    <scope>NUCLEOTIDE SEQUENCE [LARGE SCALE GENOMIC DNA]</scope>
    <source>
        <strain evidence="7">ATCC MYA-4620 / CBS 123657 / FGSC 9075 / NRRL 31084 / PH-1</strain>
        <strain evidence="6">PH-1 / ATCC MYA-4620 / FGSC 9075 / NRRL 31084</strain>
    </source>
</reference>
<dbReference type="InterPro" id="IPR036291">
    <property type="entry name" value="NAD(P)-bd_dom_sf"/>
</dbReference>
<dbReference type="Pfam" id="PF00984">
    <property type="entry name" value="UDPG_MGDP_dh"/>
    <property type="match status" value="1"/>
</dbReference>
<evidence type="ECO:0000256" key="2">
    <source>
        <dbReference type="PIRNR" id="PIRNR000124"/>
    </source>
</evidence>
<dbReference type="AlphaFoldDB" id="A0A098DX26"/>
<dbReference type="PIRSF" id="PIRSF500136">
    <property type="entry name" value="UDP_ManNAc_DH"/>
    <property type="match status" value="1"/>
</dbReference>
<dbReference type="PANTHER" id="PTHR43491">
    <property type="entry name" value="UDP-N-ACETYL-D-MANNOSAMINE DEHYDROGENASE"/>
    <property type="match status" value="1"/>
</dbReference>
<accession>A0A098DX26</accession>
<dbReference type="InterPro" id="IPR028359">
    <property type="entry name" value="UDP_ManNAc/GlcNAc_DH"/>
</dbReference>
<sequence length="432" mass="47560">MAPSTMFKNRSYTFSPFSARPNDRNSRYPWNVSNEIRARKTPLIAVIGVGFVGAGLIDSFSSRYNVLGFDVDKDRIHDLRKEFCSRPNVTLTSTESDLSKATHFLISVPTLLRPDKSINLSYLENALQKVEQHAKRGSTVVIESSVAVGHTRELLGPIAMARGLFAGMSPERIDPGRTDPPMQSIPKIVSGLDDLIPGSLHAIQRVYSHVFDVVIPVSSPEVAEMTKLYENCQRMIGIAYANEMADACQSLGIDPFEVCRASATKPFGYLSFNPSAGIGGHCIPVNPHYLFATCDFPLLKMATEAMDKRPAQVADDILRTFSGGAKNRDSGAELDLKVLVVGVGFKAGQRHLVNSPGLRLARELKRSGLAVSFADKLVQQMDVPDIGRLDDDDWVEGKLGEFDLIVVCHKQWGMDFAVLSRLEGVEVQMWCE</sequence>
<dbReference type="SUPFAM" id="SSF48179">
    <property type="entry name" value="6-phosphogluconate dehydrogenase C-terminal domain-like"/>
    <property type="match status" value="1"/>
</dbReference>
<evidence type="ECO:0000259" key="3">
    <source>
        <dbReference type="Pfam" id="PF00984"/>
    </source>
</evidence>
<dbReference type="InterPro" id="IPR017476">
    <property type="entry name" value="UDP-Glc/GDP-Man"/>
</dbReference>
<proteinExistence type="inferred from homology"/>
<gene>
    <name evidence="6" type="primary">FG11489.1</name>
    <name evidence="5" type="ORF">FGRAMPH1_01T22199</name>
</gene>
<dbReference type="GO" id="GO:0051287">
    <property type="term" value="F:NAD binding"/>
    <property type="evidence" value="ECO:0007669"/>
    <property type="project" value="InterPro"/>
</dbReference>
<evidence type="ECO:0000313" key="5">
    <source>
        <dbReference type="EMBL" id="CEF86406.1"/>
    </source>
</evidence>
<dbReference type="Proteomes" id="UP000070720">
    <property type="component" value="Chromosome 3"/>
</dbReference>
<dbReference type="InterPro" id="IPR001732">
    <property type="entry name" value="UDP-Glc/GDP-Man_DH_N"/>
</dbReference>
<dbReference type="PIRSF" id="PIRSF000124">
    <property type="entry name" value="UDPglc_GDPman_dh"/>
    <property type="match status" value="1"/>
</dbReference>